<sequence>MNDLKRHGKAIKVYEGENKVLSSLEEAIDKAGVKDGMTISFHHHFREGDYTLNMVMAAIAKKGIKDICIASSSLGKIHEPLIEHIQNGVVTEIHTSGLRGKLAEFISKGGLEKPITIRSHGGRARAVEAGEIKIDVAFLAVPSTDAMGNASGIGANTQCGSLGYAIVDAHYADTVVLLTDDLKSYPNMPASIRQQEVDYIVKLEKIGDPEGISADATRFTKNPKELKIAENAAKVIRALPYFKDQFSFQTGSGGASLAVTRFLKDFMKKDGIKASFILGGISQPIAEILEEGLTDHLFDTQTFDAYAIESFRKNPNHHEISVSEYANPWSMGSVASQLDYVILSALEIDRDFNVNVMTGSDGIIMGASGGHSDTAESAKVTVIVAPLYRGRIATVVDKVTSVITPGKDVDVLVTERGIAVNPARKDILAILEKTNLPVVSIDALADAALKIVGKPDPIEFTDRVVANIEYRDGSMIDVIYQSKA</sequence>
<dbReference type="Pfam" id="PF04223">
    <property type="entry name" value="CitF"/>
    <property type="match status" value="1"/>
</dbReference>
<keyword evidence="1 2" id="KW-0808">Transferase</keyword>
<dbReference type="PANTHER" id="PTHR40596">
    <property type="entry name" value="CITRATE LYASE ALPHA CHAIN"/>
    <property type="match status" value="1"/>
</dbReference>
<dbReference type="EMBL" id="JAHBCL010000001">
    <property type="protein sequence ID" value="MBS7525077.1"/>
    <property type="molecule type" value="Genomic_DNA"/>
</dbReference>
<evidence type="ECO:0000313" key="3">
    <source>
        <dbReference type="Proteomes" id="UP000746471"/>
    </source>
</evidence>
<gene>
    <name evidence="2" type="primary">citF</name>
    <name evidence="2" type="ORF">KHM83_00150</name>
</gene>
<protein>
    <recommendedName>
        <fullName evidence="1">Citrate lyase alpha chain</fullName>
        <shortName evidence="1">Citrase alpha chain</shortName>
        <ecNumber evidence="1">2.8.3.10</ecNumber>
        <ecNumber evidence="1">4.1.3.6</ecNumber>
    </recommendedName>
    <alternativeName>
        <fullName evidence="1">Citrate (pro-3S)-lyase alpha chain</fullName>
    </alternativeName>
    <alternativeName>
        <fullName evidence="1">Citrate CoA-transferase subunit</fullName>
    </alternativeName>
</protein>
<dbReference type="Gene3D" id="3.40.1080.10">
    <property type="entry name" value="Glutaconate Coenzyme A-transferase"/>
    <property type="match status" value="2"/>
</dbReference>
<dbReference type="EC" id="4.1.3.6" evidence="1"/>
<comment type="caution">
    <text evidence="2">The sequence shown here is derived from an EMBL/GenBank/DDBJ whole genome shotgun (WGS) entry which is preliminary data.</text>
</comment>
<dbReference type="RefSeq" id="WP_213234867.1">
    <property type="nucleotide sequence ID" value="NZ_JAHBCL010000001.1"/>
</dbReference>
<dbReference type="PANTHER" id="PTHR40596:SF1">
    <property type="entry name" value="CITRATE LYASE ALPHA CHAIN"/>
    <property type="match status" value="1"/>
</dbReference>
<comment type="catalytic activity">
    <reaction evidence="1">
        <text>citrate = oxaloacetate + acetate</text>
        <dbReference type="Rhea" id="RHEA:10760"/>
        <dbReference type="ChEBI" id="CHEBI:16452"/>
        <dbReference type="ChEBI" id="CHEBI:16947"/>
        <dbReference type="ChEBI" id="CHEBI:30089"/>
        <dbReference type="EC" id="4.1.3.6"/>
    </reaction>
</comment>
<keyword evidence="3" id="KW-1185">Reference proteome</keyword>
<dbReference type="Proteomes" id="UP000746471">
    <property type="component" value="Unassembled WGS sequence"/>
</dbReference>
<dbReference type="NCBIfam" id="TIGR01584">
    <property type="entry name" value="citF"/>
    <property type="match status" value="1"/>
</dbReference>
<comment type="catalytic activity">
    <reaction evidence="1">
        <text>citrate + acetyl-CoA = (3S)-citryl-CoA + acetate</text>
        <dbReference type="Rhea" id="RHEA:19405"/>
        <dbReference type="ChEBI" id="CHEBI:16947"/>
        <dbReference type="ChEBI" id="CHEBI:30089"/>
        <dbReference type="ChEBI" id="CHEBI:57288"/>
        <dbReference type="ChEBI" id="CHEBI:57321"/>
        <dbReference type="EC" id="2.8.3.10"/>
    </reaction>
</comment>
<comment type="subcellular location">
    <subcellularLocation>
        <location evidence="1">Cytoplasm</location>
    </subcellularLocation>
</comment>
<dbReference type="EC" id="2.8.3.10" evidence="1"/>
<proteinExistence type="predicted"/>
<keyword evidence="1 2" id="KW-0456">Lyase</keyword>
<dbReference type="GO" id="GO:0008815">
    <property type="term" value="F:citrate (pro-3S)-lyase activity"/>
    <property type="evidence" value="ECO:0007669"/>
    <property type="project" value="UniProtKB-EC"/>
</dbReference>
<dbReference type="GO" id="GO:0008814">
    <property type="term" value="F:citrate CoA-transferase activity"/>
    <property type="evidence" value="ECO:0007669"/>
    <property type="project" value="UniProtKB-EC"/>
</dbReference>
<evidence type="ECO:0000256" key="1">
    <source>
        <dbReference type="PIRNR" id="PIRNR009451"/>
    </source>
</evidence>
<dbReference type="PIRSF" id="PIRSF009451">
    <property type="entry name" value="Citrt_lyas_alpha"/>
    <property type="match status" value="1"/>
</dbReference>
<name>A0ABS5PM05_9FIRM</name>
<keyword evidence="1" id="KW-0963">Cytoplasm</keyword>
<dbReference type="SUPFAM" id="SSF100950">
    <property type="entry name" value="NagB/RpiA/CoA transferase-like"/>
    <property type="match status" value="2"/>
</dbReference>
<accession>A0ABS5PM05</accession>
<dbReference type="InterPro" id="IPR037171">
    <property type="entry name" value="NagB/RpiA_transferase-like"/>
</dbReference>
<dbReference type="InterPro" id="IPR006472">
    <property type="entry name" value="Citrate_lyase_asu"/>
</dbReference>
<organism evidence="2 3">
    <name type="scientific">Fusibacter paucivorans</name>
    <dbReference type="NCBI Taxonomy" id="76009"/>
    <lineage>
        <taxon>Bacteria</taxon>
        <taxon>Bacillati</taxon>
        <taxon>Bacillota</taxon>
        <taxon>Clostridia</taxon>
        <taxon>Eubacteriales</taxon>
        <taxon>Eubacteriales Family XII. Incertae Sedis</taxon>
        <taxon>Fusibacter</taxon>
    </lineage>
</organism>
<evidence type="ECO:0000313" key="2">
    <source>
        <dbReference type="EMBL" id="MBS7525077.1"/>
    </source>
</evidence>
<reference evidence="2 3" key="1">
    <citation type="submission" date="2021-05" db="EMBL/GenBank/DDBJ databases">
        <title>Fusibacter ferrireducens sp. nov., an anaerobic, sulfur- and Fe-reducing bacterium isolated from the mangrove sediment.</title>
        <authorList>
            <person name="Qiu D."/>
        </authorList>
    </citation>
    <scope>NUCLEOTIDE SEQUENCE [LARGE SCALE GENOMIC DNA]</scope>
    <source>
        <strain evidence="2 3">DSM 12116</strain>
    </source>
</reference>